<feature type="signal peptide" evidence="2">
    <location>
        <begin position="1"/>
        <end position="21"/>
    </location>
</feature>
<protein>
    <submittedName>
        <fullName evidence="3">Uncharacterized protein</fullName>
    </submittedName>
</protein>
<keyword evidence="2" id="KW-0732">Signal</keyword>
<feature type="compositionally biased region" description="Basic residues" evidence="1">
    <location>
        <begin position="86"/>
        <end position="104"/>
    </location>
</feature>
<organism evidence="3">
    <name type="scientific">Chromera velia CCMP2878</name>
    <dbReference type="NCBI Taxonomy" id="1169474"/>
    <lineage>
        <taxon>Eukaryota</taxon>
        <taxon>Sar</taxon>
        <taxon>Alveolata</taxon>
        <taxon>Colpodellida</taxon>
        <taxon>Chromeraceae</taxon>
        <taxon>Chromera</taxon>
    </lineage>
</organism>
<accession>A0A0G4F3T2</accession>
<dbReference type="EMBL" id="CDMZ01000099">
    <property type="protein sequence ID" value="CEM06585.1"/>
    <property type="molecule type" value="Genomic_DNA"/>
</dbReference>
<proteinExistence type="predicted"/>
<gene>
    <name evidence="3" type="ORF">Cvel_2703</name>
</gene>
<feature type="chain" id="PRO_5005188054" evidence="2">
    <location>
        <begin position="22"/>
        <end position="360"/>
    </location>
</feature>
<feature type="compositionally biased region" description="Low complexity" evidence="1">
    <location>
        <begin position="63"/>
        <end position="80"/>
    </location>
</feature>
<evidence type="ECO:0000313" key="3">
    <source>
        <dbReference type="EMBL" id="CEM06585.1"/>
    </source>
</evidence>
<dbReference type="VEuPathDB" id="CryptoDB:Cvel_2703"/>
<sequence>MFLVISAFFLLLASSYQSGSAFFLSPKSPSEGRRQVPFERSFAPASWLFAEEGGAEAAGSTAVAEPSTDSSDAAAEAGEAAESKGKRGGAIRRRTSSRRWKAQKGARYPRDGGTGRPGWATMYNAKYKSRPLIPVDGRLDLMDGSIAKQMYFVDKPKNRTMIYPFEDIVREARGKYADDAEKLEIINKNAEDFNKTLTHRKKRMELLSHAMKRHGLSLRADSYDNRAFIFYNARTVKSTVYKAYVNDLVTRRCGIRPRWQEYCREKLNITDFDSLPLKRKLELNPRKDRFYHEAYLTHTRAHPEDVFRWLSYEAWKNGTTTRIGGGKGKDKRVKTGDDLDLSDLPVEMMDNAFKRAEFGD</sequence>
<name>A0A0G4F3T2_9ALVE</name>
<reference evidence="3" key="1">
    <citation type="submission" date="2014-11" db="EMBL/GenBank/DDBJ databases">
        <authorList>
            <person name="Otto D Thomas"/>
            <person name="Naeem Raeece"/>
        </authorList>
    </citation>
    <scope>NUCLEOTIDE SEQUENCE</scope>
</reference>
<feature type="region of interest" description="Disordered" evidence="1">
    <location>
        <begin position="63"/>
        <end position="115"/>
    </location>
</feature>
<dbReference type="AlphaFoldDB" id="A0A0G4F3T2"/>
<evidence type="ECO:0000256" key="1">
    <source>
        <dbReference type="SAM" id="MobiDB-lite"/>
    </source>
</evidence>
<evidence type="ECO:0000256" key="2">
    <source>
        <dbReference type="SAM" id="SignalP"/>
    </source>
</evidence>